<gene>
    <name evidence="3" type="ORF">H072_7657</name>
</gene>
<accession>S8A6C3</accession>
<comment type="caution">
    <text evidence="3">The sequence shown here is derived from an EMBL/GenBank/DDBJ whole genome shotgun (WGS) entry which is preliminary data.</text>
</comment>
<dbReference type="OMA" id="AGIIMEQ"/>
<evidence type="ECO:0000313" key="4">
    <source>
        <dbReference type="Proteomes" id="UP000015100"/>
    </source>
</evidence>
<protein>
    <submittedName>
        <fullName evidence="3">Uncharacterized protein</fullName>
    </submittedName>
</protein>
<organism evidence="3 4">
    <name type="scientific">Dactylellina haptotyla (strain CBS 200.50)</name>
    <name type="common">Nematode-trapping fungus</name>
    <name type="synonym">Monacrosporium haptotylum</name>
    <dbReference type="NCBI Taxonomy" id="1284197"/>
    <lineage>
        <taxon>Eukaryota</taxon>
        <taxon>Fungi</taxon>
        <taxon>Dikarya</taxon>
        <taxon>Ascomycota</taxon>
        <taxon>Pezizomycotina</taxon>
        <taxon>Orbiliomycetes</taxon>
        <taxon>Orbiliales</taxon>
        <taxon>Orbiliaceae</taxon>
        <taxon>Dactylellina</taxon>
    </lineage>
</organism>
<keyword evidence="4" id="KW-1185">Reference proteome</keyword>
<reference evidence="4" key="2">
    <citation type="submission" date="2013-04" db="EMBL/GenBank/DDBJ databases">
        <title>Genomic mechanisms accounting for the adaptation to parasitism in nematode-trapping fungi.</title>
        <authorList>
            <person name="Ahren D.G."/>
        </authorList>
    </citation>
    <scope>NUCLEOTIDE SEQUENCE [LARGE SCALE GENOMIC DNA]</scope>
    <source>
        <strain evidence="4">CBS 200.50</strain>
    </source>
</reference>
<dbReference type="HOGENOM" id="CLU_262405_0_0_1"/>
<evidence type="ECO:0000313" key="3">
    <source>
        <dbReference type="EMBL" id="EPS38575.1"/>
    </source>
</evidence>
<sequence>MSLASVRKTVFNPLLQTKEDVAAYLKSLPNPNGTAHPFNKTLLLLENDKIEEIDISDKSEDYFFSATDLNTLSETITQRIELFSGNLEKFKAYQIISLVNPYLEVPFVAGESTIVVLSVRDPTFYDFCLGNANGNMVLFSNTTDASLPGFRHSGDISQGNNLLHHAIFDDDMNEEPFTLFVSGYSNNALHRYKPQSPAVTICDHEAKIMYVVPVPLDQATIGEATLCAPVVGRRRGNKLCFSVLPSAVTSQQVAGGSRLAGDTLARAIAREPPPPAPTQVGLTSAPDAKPAKKKTKSDEAKETLTIVEVDTAKPLFVTEEGCKFPEIAKGKDGNHITFFQGITVHSEQPEDVEAEDKVVLPCALGNALEGSMILALGKPFTGAKVSQEQYTRLFDKAPLVVFTVSDRMSDQARVLNPDLRCNALYILQTTTPIPDQSTASVEDMLNEVKINAITALSGPQSIVVIQLGDRYYFYRGIRWPGLFEEIPKFAEDITEAIEAIFESQEAPKHPWNNIVSVGGDPTVYFKNAISTPDELYTNFTSLGLDELENFKPEILDTLSQLQVAMSPKDLPVFTSKLQNSLKRIIDDLVAPLKKEYVDALLASKGKTRDPKLMEKYRRAEKQAKVAVQWLIDALGGLVSTRISSTRQYDLKQMIRKQKIMDNVAASKDMTYDSLALLLEEHCTEIGMVIANIESTQFRTLLEKVSDSNLLRHIQQLPRETGRICALDNRVQYLSGLDSGIILPLSQDGHTGPLAMQKGQLALSFPYGVSDDTTGSAFAFACFDQFINIKHPYSQFWVELCNLHHVSMFRILQRNTITSAIQSREFSITPANKDLGFMLAYCLTDAMKSLAATRAGIPQEAKFGEDVDTTTKMMRGLFGYLMTSLAAGVQPMSMAWQMLSKSTTIEAPPQDEFWLYGRIIELFPYTAWPQAQFKKNVRLLVARLIRRQIADPVTKPLRDSMAQMKQDEFRDYIKKRNVHLKWVEVTVEVLSKLLLGGYAGEENRDKVKGIAQRLVDLVPPEELTVSKGKRGLIRVMKAFKKLKETGEIEAVDLDTRQAAGHTYAKRSAAMKELKEKLVEAASEKKVAETKKAYDDIQAKMREIASRFKVESVKVQNHKNIDEVVSKLEKGEELELKRILALLKSDAEIYREPWRVGKFEEPEPSKMHLVHFILTEEMIGPDEAKSKEVIIEEPKTLDQRLSALPGGDKAGKLAIVMEKVKETAELIKIANLPEDDFMAMFKFCNGNTEEEVETLKKSIVVYLEGWSDVVAAEGRVMDLLRGPKGKAEDKEIAEVDAKAAASAK</sequence>
<evidence type="ECO:0000256" key="1">
    <source>
        <dbReference type="SAM" id="Coils"/>
    </source>
</evidence>
<feature type="region of interest" description="Disordered" evidence="2">
    <location>
        <begin position="269"/>
        <end position="300"/>
    </location>
</feature>
<proteinExistence type="predicted"/>
<name>S8A6C3_DACHA</name>
<dbReference type="eggNOG" id="ENOG502SHV1">
    <property type="taxonomic scope" value="Eukaryota"/>
</dbReference>
<dbReference type="Proteomes" id="UP000015100">
    <property type="component" value="Unassembled WGS sequence"/>
</dbReference>
<keyword evidence="1" id="KW-0175">Coiled coil</keyword>
<dbReference type="STRING" id="1284197.S8A6C3"/>
<reference evidence="3 4" key="1">
    <citation type="journal article" date="2013" name="PLoS Genet.">
        <title>Genomic mechanisms accounting for the adaptation to parasitism in nematode-trapping fungi.</title>
        <authorList>
            <person name="Meerupati T."/>
            <person name="Andersson K.M."/>
            <person name="Friman E."/>
            <person name="Kumar D."/>
            <person name="Tunlid A."/>
            <person name="Ahren D."/>
        </authorList>
    </citation>
    <scope>NUCLEOTIDE SEQUENCE [LARGE SCALE GENOMIC DNA]</scope>
    <source>
        <strain evidence="3 4">CBS 200.50</strain>
    </source>
</reference>
<evidence type="ECO:0000256" key="2">
    <source>
        <dbReference type="SAM" id="MobiDB-lite"/>
    </source>
</evidence>
<dbReference type="EMBL" id="AQGS01000539">
    <property type="protein sequence ID" value="EPS38575.1"/>
    <property type="molecule type" value="Genomic_DNA"/>
</dbReference>
<dbReference type="OrthoDB" id="10000387at2759"/>
<feature type="coiled-coil region" evidence="1">
    <location>
        <begin position="1062"/>
        <end position="1089"/>
    </location>
</feature>